<dbReference type="Proteomes" id="UP000887565">
    <property type="component" value="Unplaced"/>
</dbReference>
<sequence length="83" mass="9135">MKKIKKIEEKIKKKENQLGVKTAGAKVTGTEIACTETASAEVTQCRSDPVPNWLTPKRWRLTWGNGGTEKGLSVLCMTITLVC</sequence>
<dbReference type="WBParaSite" id="nRc.2.0.1.t40348-RA">
    <property type="protein sequence ID" value="nRc.2.0.1.t40348-RA"/>
    <property type="gene ID" value="nRc.2.0.1.g40348"/>
</dbReference>
<evidence type="ECO:0000313" key="2">
    <source>
        <dbReference type="WBParaSite" id="nRc.2.0.1.t40348-RA"/>
    </source>
</evidence>
<evidence type="ECO:0000313" key="1">
    <source>
        <dbReference type="Proteomes" id="UP000887565"/>
    </source>
</evidence>
<proteinExistence type="predicted"/>
<protein>
    <submittedName>
        <fullName evidence="2">Uncharacterized protein</fullName>
    </submittedName>
</protein>
<accession>A0A915KRQ1</accession>
<reference evidence="2" key="1">
    <citation type="submission" date="2022-11" db="UniProtKB">
        <authorList>
            <consortium name="WormBaseParasite"/>
        </authorList>
    </citation>
    <scope>IDENTIFICATION</scope>
</reference>
<organism evidence="1 2">
    <name type="scientific">Romanomermis culicivorax</name>
    <name type="common">Nematode worm</name>
    <dbReference type="NCBI Taxonomy" id="13658"/>
    <lineage>
        <taxon>Eukaryota</taxon>
        <taxon>Metazoa</taxon>
        <taxon>Ecdysozoa</taxon>
        <taxon>Nematoda</taxon>
        <taxon>Enoplea</taxon>
        <taxon>Dorylaimia</taxon>
        <taxon>Mermithida</taxon>
        <taxon>Mermithoidea</taxon>
        <taxon>Mermithidae</taxon>
        <taxon>Romanomermis</taxon>
    </lineage>
</organism>
<name>A0A915KRQ1_ROMCU</name>
<dbReference type="AlphaFoldDB" id="A0A915KRQ1"/>
<keyword evidence="1" id="KW-1185">Reference proteome</keyword>